<feature type="region of interest" description="Disordered" evidence="2">
    <location>
        <begin position="304"/>
        <end position="341"/>
    </location>
</feature>
<organism evidence="4">
    <name type="scientific">Caenorhabditis brenneri</name>
    <name type="common">Nematode worm</name>
    <dbReference type="NCBI Taxonomy" id="135651"/>
    <lineage>
        <taxon>Eukaryota</taxon>
        <taxon>Metazoa</taxon>
        <taxon>Ecdysozoa</taxon>
        <taxon>Nematoda</taxon>
        <taxon>Chromadorea</taxon>
        <taxon>Rhabditida</taxon>
        <taxon>Rhabditina</taxon>
        <taxon>Rhabditomorpha</taxon>
        <taxon>Rhabditoidea</taxon>
        <taxon>Rhabditidae</taxon>
        <taxon>Peloderinae</taxon>
        <taxon>Caenorhabditis</taxon>
    </lineage>
</organism>
<name>G0P4F4_CAEBE</name>
<evidence type="ECO:0000256" key="1">
    <source>
        <dbReference type="SAM" id="Coils"/>
    </source>
</evidence>
<dbReference type="EMBL" id="GL380063">
    <property type="protein sequence ID" value="EGT44738.1"/>
    <property type="molecule type" value="Genomic_DNA"/>
</dbReference>
<feature type="compositionally biased region" description="Low complexity" evidence="2">
    <location>
        <begin position="111"/>
        <end position="120"/>
    </location>
</feature>
<evidence type="ECO:0000256" key="2">
    <source>
        <dbReference type="SAM" id="MobiDB-lite"/>
    </source>
</evidence>
<keyword evidence="4" id="KW-1185">Reference proteome</keyword>
<feature type="compositionally biased region" description="Polar residues" evidence="2">
    <location>
        <begin position="43"/>
        <end position="53"/>
    </location>
</feature>
<feature type="compositionally biased region" description="Acidic residues" evidence="2">
    <location>
        <begin position="1"/>
        <end position="32"/>
    </location>
</feature>
<dbReference type="HOGENOM" id="CLU_297207_0_0_1"/>
<proteinExistence type="predicted"/>
<accession>G0P4F4</accession>
<evidence type="ECO:0000313" key="4">
    <source>
        <dbReference type="Proteomes" id="UP000008068"/>
    </source>
</evidence>
<sequence>MEIDNFGEISDSDDSMPDLEDLHEDTTIDEPDQAPPILRPVTPNWQKSMENGSETSSAHLGIVPINIDQYELNHVFPPTKPYVSVLDYDAELNALVDNSISEWHRAAMDSQQNQNRQDQQLTDKNQSDPATPIDRSVTQMQLESKKRSSDNPNGHPEEEEGNKSLEKQDGQVYWDFDMDTQTFVRIDRPLQKSDSASSMRSARASPQAQLADLNEPNPDVYIAKSATPIRADQMESDIQDGIVHGGISMKSSVLASSDLVSDKNRPGPVVRPMLSTCAAGMTPNSKDDLENLGMVIGRNAQVSSYMSPDRPAPAPAKTRPVTPIGNQQMSANSNNDFEKPGKIIENRVPTSGNMSYHKNRPSLAAPVVRAVTPIWTGQVSPSSQNKGVQRGIHTSNIVPVSGYLWTDKNQPGPAPPIAKTVTPNSGDEVEYLGSFIRSKTPRDLSSRNSQPRPGLPLPPAAMASSPPVRNRNPGPSRPFIGGVEVMDLTSPLPSPPPFTMPPEVTATDSQARIKQMNELYLWQSQQTDIWKRKTDEMHLYCEKQYQEKMAMQKEMKVLTARLSLFDESVSNMPSSFEEVLKEWEQSEFKNKKMEGIDLNLFLFNPKGMQTIPQVVRRPVSCYNLFRLHFHLKNDPEALRQEWKLMKFQSRDKIWFRNCEWINKWQKMQELKGWIRPIKVKERPPDGDILRTLLAEGDVPMALPASMTSSVALAPLPDLALLPQTPSPALTPLQLVGLSSALQANPTKPLGSPLEATSSAPPPSPNYQTTVQEFLTQSTNGSNLPPLAFPMINPFYIVAASRQRIVFLEQERDNLQVDLEKSRTEIEELKSSKSQDLRQISEKDNHISRLEFENKMMGLRLLSKEHELEAGKTVLRQLQEGMKALKLRYEGLQQGIDNREMYWNVKMGQAASAYQNLVNEVIDQVKRGNLLTEQLNDLTVKHNNSNPPFKLPFVPLVMKDVSGYMDILNRMNTDGVFLFDTENGLKRQRNDGNGKGPTRRQKKSKRAVSEPPKVP</sequence>
<dbReference type="eggNOG" id="ENOG502TJAF">
    <property type="taxonomic scope" value="Eukaryota"/>
</dbReference>
<keyword evidence="1" id="KW-0175">Coiled coil</keyword>
<feature type="region of interest" description="Disordered" evidence="2">
    <location>
        <begin position="189"/>
        <end position="214"/>
    </location>
</feature>
<feature type="region of interest" description="Disordered" evidence="2">
    <location>
        <begin position="1"/>
        <end position="53"/>
    </location>
</feature>
<dbReference type="InParanoid" id="G0P4F4"/>
<feature type="region of interest" description="Disordered" evidence="2">
    <location>
        <begin position="436"/>
        <end position="480"/>
    </location>
</feature>
<dbReference type="AlphaFoldDB" id="G0P4F4"/>
<feature type="coiled-coil region" evidence="1">
    <location>
        <begin position="797"/>
        <end position="831"/>
    </location>
</feature>
<feature type="compositionally biased region" description="Basic residues" evidence="2">
    <location>
        <begin position="996"/>
        <end position="1005"/>
    </location>
</feature>
<reference evidence="4" key="1">
    <citation type="submission" date="2011-07" db="EMBL/GenBank/DDBJ databases">
        <authorList>
            <consortium name="Caenorhabditis brenneri Sequencing and Analysis Consortium"/>
            <person name="Wilson R.K."/>
        </authorList>
    </citation>
    <scope>NUCLEOTIDE SEQUENCE [LARGE SCALE GENOMIC DNA]</scope>
    <source>
        <strain evidence="4">PB2801</strain>
    </source>
</reference>
<feature type="region of interest" description="Disordered" evidence="2">
    <location>
        <begin position="745"/>
        <end position="766"/>
    </location>
</feature>
<dbReference type="Proteomes" id="UP000008068">
    <property type="component" value="Unassembled WGS sequence"/>
</dbReference>
<feature type="region of interest" description="Disordered" evidence="2">
    <location>
        <begin position="107"/>
        <end position="168"/>
    </location>
</feature>
<feature type="region of interest" description="Disordered" evidence="2">
    <location>
        <begin position="984"/>
        <end position="1014"/>
    </location>
</feature>
<protein>
    <submittedName>
        <fullName evidence="3">Uncharacterized protein</fullName>
    </submittedName>
</protein>
<feature type="compositionally biased region" description="Low complexity" evidence="2">
    <location>
        <begin position="193"/>
        <end position="205"/>
    </location>
</feature>
<feature type="compositionally biased region" description="Polar residues" evidence="2">
    <location>
        <begin position="324"/>
        <end position="335"/>
    </location>
</feature>
<evidence type="ECO:0000313" key="3">
    <source>
        <dbReference type="EMBL" id="EGT44738.1"/>
    </source>
</evidence>
<gene>
    <name evidence="3" type="ORF">CAEBREN_22365</name>
</gene>